<dbReference type="VEuPathDB" id="AmoebaDB:NAEGRDRAFT_78145"/>
<evidence type="ECO:0000313" key="3">
    <source>
        <dbReference type="Proteomes" id="UP000006671"/>
    </source>
</evidence>
<protein>
    <submittedName>
        <fullName evidence="2">Predicted protein</fullName>
    </submittedName>
</protein>
<dbReference type="InParanoid" id="D2V1I7"/>
<keyword evidence="3" id="KW-1185">Reference proteome</keyword>
<accession>D2V1I7</accession>
<dbReference type="GeneID" id="8855230"/>
<proteinExistence type="predicted"/>
<name>D2V1I7_NAEGR</name>
<dbReference type="OrthoDB" id="10266207at2759"/>
<feature type="compositionally biased region" description="Polar residues" evidence="1">
    <location>
        <begin position="20"/>
        <end position="41"/>
    </location>
</feature>
<organism evidence="3">
    <name type="scientific">Naegleria gruberi</name>
    <name type="common">Amoeba</name>
    <dbReference type="NCBI Taxonomy" id="5762"/>
    <lineage>
        <taxon>Eukaryota</taxon>
        <taxon>Discoba</taxon>
        <taxon>Heterolobosea</taxon>
        <taxon>Tetramitia</taxon>
        <taxon>Eutetramitia</taxon>
        <taxon>Vahlkampfiidae</taxon>
        <taxon>Naegleria</taxon>
    </lineage>
</organism>
<evidence type="ECO:0000256" key="1">
    <source>
        <dbReference type="SAM" id="MobiDB-lite"/>
    </source>
</evidence>
<dbReference type="AlphaFoldDB" id="D2V1I7"/>
<dbReference type="RefSeq" id="XP_002681914.1">
    <property type="nucleotide sequence ID" value="XM_002681868.1"/>
</dbReference>
<feature type="region of interest" description="Disordered" evidence="1">
    <location>
        <begin position="106"/>
        <end position="125"/>
    </location>
</feature>
<dbReference type="Proteomes" id="UP000006671">
    <property type="component" value="Unassembled WGS sequence"/>
</dbReference>
<evidence type="ECO:0000313" key="2">
    <source>
        <dbReference type="EMBL" id="EFC49170.1"/>
    </source>
</evidence>
<reference evidence="2 3" key="1">
    <citation type="journal article" date="2010" name="Cell">
        <title>The genome of Naegleria gruberi illuminates early eukaryotic versatility.</title>
        <authorList>
            <person name="Fritz-Laylin L.K."/>
            <person name="Prochnik S.E."/>
            <person name="Ginger M.L."/>
            <person name="Dacks J.B."/>
            <person name="Carpenter M.L."/>
            <person name="Field M.C."/>
            <person name="Kuo A."/>
            <person name="Paredez A."/>
            <person name="Chapman J."/>
            <person name="Pham J."/>
            <person name="Shu S."/>
            <person name="Neupane R."/>
            <person name="Cipriano M."/>
            <person name="Mancuso J."/>
            <person name="Tu H."/>
            <person name="Salamov A."/>
            <person name="Lindquist E."/>
            <person name="Shapiro H."/>
            <person name="Lucas S."/>
            <person name="Grigoriev I.V."/>
            <person name="Cande W.Z."/>
            <person name="Fulton C."/>
            <person name="Rokhsar D.S."/>
            <person name="Dawson S.C."/>
        </authorList>
    </citation>
    <scope>NUCLEOTIDE SEQUENCE [LARGE SCALE GENOMIC DNA]</scope>
    <source>
        <strain evidence="2 3">NEG-M</strain>
    </source>
</reference>
<dbReference type="EMBL" id="GG738848">
    <property type="protein sequence ID" value="EFC49170.1"/>
    <property type="molecule type" value="Genomic_DNA"/>
</dbReference>
<gene>
    <name evidence="2" type="ORF">NAEGRDRAFT_78145</name>
</gene>
<sequence length="125" mass="13940">MSSNITMHPLLNDMSRSRSRSSPATMIGNRQSLSNIDSTTATTPFSYHKDLQKTPSVLSDLIQNQTVDGKKELDFPTLFLMKKMKQKVEQVGLSPRNRSQSLITMMKHSGQPMLSSGGSNEDHSR</sequence>
<feature type="region of interest" description="Disordered" evidence="1">
    <location>
        <begin position="1"/>
        <end position="41"/>
    </location>
</feature>
<dbReference type="KEGG" id="ngr:NAEGRDRAFT_78145"/>